<evidence type="ECO:0000256" key="10">
    <source>
        <dbReference type="SAM" id="Phobius"/>
    </source>
</evidence>
<dbReference type="PANTHER" id="PTHR24305">
    <property type="entry name" value="CYTOCHROME P450"/>
    <property type="match status" value="1"/>
</dbReference>
<dbReference type="InterPro" id="IPR036396">
    <property type="entry name" value="Cyt_P450_sf"/>
</dbReference>
<dbReference type="PANTHER" id="PTHR24305:SF166">
    <property type="entry name" value="CYTOCHROME P450 12A4, MITOCHONDRIAL-RELATED"/>
    <property type="match status" value="1"/>
</dbReference>
<comment type="pathway">
    <text evidence="2">Secondary metabolite biosynthesis.</text>
</comment>
<evidence type="ECO:0000256" key="5">
    <source>
        <dbReference type="ARBA" id="ARBA00022723"/>
    </source>
</evidence>
<dbReference type="GO" id="GO:0005506">
    <property type="term" value="F:iron ion binding"/>
    <property type="evidence" value="ECO:0007669"/>
    <property type="project" value="InterPro"/>
</dbReference>
<accession>A0A2G8SKG0</accession>
<dbReference type="OrthoDB" id="1470350at2759"/>
<dbReference type="InterPro" id="IPR001128">
    <property type="entry name" value="Cyt_P450"/>
</dbReference>
<dbReference type="PRINTS" id="PR00385">
    <property type="entry name" value="P450"/>
</dbReference>
<dbReference type="GO" id="GO:0004497">
    <property type="term" value="F:monooxygenase activity"/>
    <property type="evidence" value="ECO:0007669"/>
    <property type="project" value="UniProtKB-KW"/>
</dbReference>
<comment type="caution">
    <text evidence="11">The sequence shown here is derived from an EMBL/GenBank/DDBJ whole genome shotgun (WGS) entry which is preliminary data.</text>
</comment>
<keyword evidence="10" id="KW-0472">Membrane</keyword>
<dbReference type="Pfam" id="PF00067">
    <property type="entry name" value="p450"/>
    <property type="match status" value="1"/>
</dbReference>
<keyword evidence="5 9" id="KW-0479">Metal-binding</keyword>
<name>A0A2G8SKG0_9APHY</name>
<reference evidence="11 12" key="1">
    <citation type="journal article" date="2015" name="Sci. Rep.">
        <title>Chromosome-level genome map provides insights into diverse defense mechanisms in the medicinal fungus Ganoderma sinense.</title>
        <authorList>
            <person name="Zhu Y."/>
            <person name="Xu J."/>
            <person name="Sun C."/>
            <person name="Zhou S."/>
            <person name="Xu H."/>
            <person name="Nelson D.R."/>
            <person name="Qian J."/>
            <person name="Song J."/>
            <person name="Luo H."/>
            <person name="Xiang L."/>
            <person name="Li Y."/>
            <person name="Xu Z."/>
            <person name="Ji A."/>
            <person name="Wang L."/>
            <person name="Lu S."/>
            <person name="Hayward A."/>
            <person name="Sun W."/>
            <person name="Li X."/>
            <person name="Schwartz D.C."/>
            <person name="Wang Y."/>
            <person name="Chen S."/>
        </authorList>
    </citation>
    <scope>NUCLEOTIDE SEQUENCE [LARGE SCALE GENOMIC DNA]</scope>
    <source>
        <strain evidence="11 12">ZZ0214-1</strain>
    </source>
</reference>
<protein>
    <submittedName>
        <fullName evidence="11">Cytochrome P450</fullName>
    </submittedName>
</protein>
<gene>
    <name evidence="11" type="ORF">GSI_03757</name>
</gene>
<dbReference type="GO" id="GO:0016705">
    <property type="term" value="F:oxidoreductase activity, acting on paired donors, with incorporation or reduction of molecular oxygen"/>
    <property type="evidence" value="ECO:0007669"/>
    <property type="project" value="InterPro"/>
</dbReference>
<sequence>MISTTDLTGSTVYLTGAFVALGLLLLVVRRIFDRKGIKHIPGPPSPSLLLGHDYAYACQEEACSLELQWMREYGTTWRTCGALGNDVLMTVDPKAIQHIMQKSSYNYTKKIGLTHSAWLLLGPGIVTVVGKDHQRHRKIMNPAFSAAHLRSFLPLFQRIAGKLSDRWKGELMATGESSTLLNRWLSRATLDIIGEAAFNYDYNALDGGERSAISKGYEDIFKDTEYLPGKATVLFRAAWDYIPTPLLKLIRYIPVHPWTRIRNLNALFEEYGRQIIREQGPNTDTEKKSTSKDIMSILIKANASEDPKTRLDDEELIAEMFTLTLAGHETTSGTLTFLFWELSKHPEYQARMRDEIRSVRARVTARGGSEFTIEDLESLTLTMNAIKETLRFHPIVVALQRVAEIDDVLPLAYPIASTSGEVVTEIPVRAGQLIHMSFAGYQRLPDVWGEDAHVWNPDRFSRIETGKQTTNVGVFANLNVAAAGVRACIGWRFSVIEMQAFIAELVENFQFDPPTEEVEIQRALAGFLFGMFPVVKGQAERGGAMPLRISLAQ</sequence>
<keyword evidence="10" id="KW-0812">Transmembrane</keyword>
<feature type="transmembrane region" description="Helical" evidence="10">
    <location>
        <begin position="12"/>
        <end position="32"/>
    </location>
</feature>
<evidence type="ECO:0000313" key="11">
    <source>
        <dbReference type="EMBL" id="PIL34048.1"/>
    </source>
</evidence>
<evidence type="ECO:0000256" key="7">
    <source>
        <dbReference type="ARBA" id="ARBA00023004"/>
    </source>
</evidence>
<dbReference type="Proteomes" id="UP000230002">
    <property type="component" value="Unassembled WGS sequence"/>
</dbReference>
<dbReference type="AlphaFoldDB" id="A0A2G8SKG0"/>
<dbReference type="PRINTS" id="PR00463">
    <property type="entry name" value="EP450I"/>
</dbReference>
<dbReference type="SUPFAM" id="SSF48264">
    <property type="entry name" value="Cytochrome P450"/>
    <property type="match status" value="1"/>
</dbReference>
<keyword evidence="6" id="KW-0560">Oxidoreductase</keyword>
<dbReference type="EMBL" id="AYKW01000006">
    <property type="protein sequence ID" value="PIL34048.1"/>
    <property type="molecule type" value="Genomic_DNA"/>
</dbReference>
<evidence type="ECO:0000256" key="2">
    <source>
        <dbReference type="ARBA" id="ARBA00005179"/>
    </source>
</evidence>
<dbReference type="GO" id="GO:0020037">
    <property type="term" value="F:heme binding"/>
    <property type="evidence" value="ECO:0007669"/>
    <property type="project" value="InterPro"/>
</dbReference>
<dbReference type="InterPro" id="IPR050121">
    <property type="entry name" value="Cytochrome_P450_monoxygenase"/>
</dbReference>
<comment type="cofactor">
    <cofactor evidence="1 9">
        <name>heme</name>
        <dbReference type="ChEBI" id="CHEBI:30413"/>
    </cofactor>
</comment>
<keyword evidence="12" id="KW-1185">Reference proteome</keyword>
<organism evidence="11 12">
    <name type="scientific">Ganoderma sinense ZZ0214-1</name>
    <dbReference type="NCBI Taxonomy" id="1077348"/>
    <lineage>
        <taxon>Eukaryota</taxon>
        <taxon>Fungi</taxon>
        <taxon>Dikarya</taxon>
        <taxon>Basidiomycota</taxon>
        <taxon>Agaricomycotina</taxon>
        <taxon>Agaricomycetes</taxon>
        <taxon>Polyporales</taxon>
        <taxon>Polyporaceae</taxon>
        <taxon>Ganoderma</taxon>
    </lineage>
</organism>
<dbReference type="Gene3D" id="1.10.630.10">
    <property type="entry name" value="Cytochrome P450"/>
    <property type="match status" value="1"/>
</dbReference>
<evidence type="ECO:0000256" key="4">
    <source>
        <dbReference type="ARBA" id="ARBA00022617"/>
    </source>
</evidence>
<keyword evidence="10" id="KW-1133">Transmembrane helix</keyword>
<evidence type="ECO:0000256" key="8">
    <source>
        <dbReference type="ARBA" id="ARBA00023033"/>
    </source>
</evidence>
<comment type="similarity">
    <text evidence="3">Belongs to the cytochrome P450 family.</text>
</comment>
<evidence type="ECO:0000256" key="3">
    <source>
        <dbReference type="ARBA" id="ARBA00010617"/>
    </source>
</evidence>
<dbReference type="InterPro" id="IPR002401">
    <property type="entry name" value="Cyt_P450_E_grp-I"/>
</dbReference>
<evidence type="ECO:0000256" key="1">
    <source>
        <dbReference type="ARBA" id="ARBA00001971"/>
    </source>
</evidence>
<evidence type="ECO:0000313" key="12">
    <source>
        <dbReference type="Proteomes" id="UP000230002"/>
    </source>
</evidence>
<feature type="binding site" description="axial binding residue" evidence="9">
    <location>
        <position position="488"/>
    </location>
    <ligand>
        <name>heme</name>
        <dbReference type="ChEBI" id="CHEBI:30413"/>
    </ligand>
    <ligandPart>
        <name>Fe</name>
        <dbReference type="ChEBI" id="CHEBI:18248"/>
    </ligandPart>
</feature>
<proteinExistence type="inferred from homology"/>
<evidence type="ECO:0000256" key="9">
    <source>
        <dbReference type="PIRSR" id="PIRSR602401-1"/>
    </source>
</evidence>
<keyword evidence="4 9" id="KW-0349">Heme</keyword>
<keyword evidence="7 9" id="KW-0408">Iron</keyword>
<dbReference type="STRING" id="1077348.A0A2G8SKG0"/>
<keyword evidence="8" id="KW-0503">Monooxygenase</keyword>
<evidence type="ECO:0000256" key="6">
    <source>
        <dbReference type="ARBA" id="ARBA00023002"/>
    </source>
</evidence>